<comment type="caution">
    <text evidence="9">The sequence shown here is derived from an EMBL/GenBank/DDBJ whole genome shotgun (WGS) entry which is preliminary data.</text>
</comment>
<accession>A0A7Y9FP67</accession>
<dbReference type="Pfam" id="PF01850">
    <property type="entry name" value="PIN"/>
    <property type="match status" value="1"/>
</dbReference>
<evidence type="ECO:0000313" key="9">
    <source>
        <dbReference type="EMBL" id="NYD90925.1"/>
    </source>
</evidence>
<feature type="domain" description="PIN" evidence="8">
    <location>
        <begin position="2"/>
        <end position="121"/>
    </location>
</feature>
<keyword evidence="2" id="KW-1277">Toxin-antitoxin system</keyword>
<evidence type="ECO:0000256" key="7">
    <source>
        <dbReference type="ARBA" id="ARBA00038093"/>
    </source>
</evidence>
<dbReference type="PANTHER" id="PTHR33653">
    <property type="entry name" value="RIBONUCLEASE VAPC2"/>
    <property type="match status" value="1"/>
</dbReference>
<name>A0A7Y9FP67_9SPHN</name>
<dbReference type="PANTHER" id="PTHR33653:SF1">
    <property type="entry name" value="RIBONUCLEASE VAPC2"/>
    <property type="match status" value="1"/>
</dbReference>
<protein>
    <recommendedName>
        <fullName evidence="8">PIN domain-containing protein</fullName>
    </recommendedName>
</protein>
<keyword evidence="10" id="KW-1185">Reference proteome</keyword>
<dbReference type="Gene3D" id="3.40.50.1010">
    <property type="entry name" value="5'-nuclease"/>
    <property type="match status" value="1"/>
</dbReference>
<evidence type="ECO:0000256" key="2">
    <source>
        <dbReference type="ARBA" id="ARBA00022649"/>
    </source>
</evidence>
<keyword evidence="5" id="KW-0378">Hydrolase</keyword>
<sequence>MILLDTNIIIDLLNSVDGADESWSRRNYNVVGQVAALACNHVILSEVAAGTARLEFLIDDLEALNIEILPLTADAAIAAGLAFAVYRRRGGTRQAILADFLIAGHAQVLGATLMTRDRRLATYFPDLTLITPETHP</sequence>
<dbReference type="GO" id="GO:0016787">
    <property type="term" value="F:hydrolase activity"/>
    <property type="evidence" value="ECO:0007669"/>
    <property type="project" value="UniProtKB-KW"/>
</dbReference>
<keyword evidence="4" id="KW-0479">Metal-binding</keyword>
<evidence type="ECO:0000256" key="6">
    <source>
        <dbReference type="ARBA" id="ARBA00022842"/>
    </source>
</evidence>
<dbReference type="InterPro" id="IPR050556">
    <property type="entry name" value="Type_II_TA_system_RNase"/>
</dbReference>
<evidence type="ECO:0000313" key="10">
    <source>
        <dbReference type="Proteomes" id="UP000517753"/>
    </source>
</evidence>
<dbReference type="InterPro" id="IPR029060">
    <property type="entry name" value="PIN-like_dom_sf"/>
</dbReference>
<evidence type="ECO:0000256" key="5">
    <source>
        <dbReference type="ARBA" id="ARBA00022801"/>
    </source>
</evidence>
<evidence type="ECO:0000256" key="3">
    <source>
        <dbReference type="ARBA" id="ARBA00022722"/>
    </source>
</evidence>
<comment type="similarity">
    <text evidence="7">Belongs to the PINc/VapC protein family.</text>
</comment>
<dbReference type="EMBL" id="JACCBY010000003">
    <property type="protein sequence ID" value="NYD90925.1"/>
    <property type="molecule type" value="Genomic_DNA"/>
</dbReference>
<reference evidence="9 10" key="1">
    <citation type="submission" date="2020-08" db="EMBL/GenBank/DDBJ databases">
        <title>The Agave Microbiome: Exploring the role of microbial communities in plant adaptations to desert environments.</title>
        <authorList>
            <person name="Partida-Martinez L.P."/>
        </authorList>
    </citation>
    <scope>NUCLEOTIDE SEQUENCE [LARGE SCALE GENOMIC DNA]</scope>
    <source>
        <strain evidence="9 10">AS2.3</strain>
    </source>
</reference>
<keyword evidence="3" id="KW-0540">Nuclease</keyword>
<evidence type="ECO:0000256" key="1">
    <source>
        <dbReference type="ARBA" id="ARBA00001946"/>
    </source>
</evidence>
<dbReference type="Proteomes" id="UP000517753">
    <property type="component" value="Unassembled WGS sequence"/>
</dbReference>
<dbReference type="InterPro" id="IPR002716">
    <property type="entry name" value="PIN_dom"/>
</dbReference>
<dbReference type="GO" id="GO:0004518">
    <property type="term" value="F:nuclease activity"/>
    <property type="evidence" value="ECO:0007669"/>
    <property type="project" value="UniProtKB-KW"/>
</dbReference>
<gene>
    <name evidence="9" type="ORF">HD841_002722</name>
</gene>
<keyword evidence="6" id="KW-0460">Magnesium</keyword>
<comment type="cofactor">
    <cofactor evidence="1">
        <name>Mg(2+)</name>
        <dbReference type="ChEBI" id="CHEBI:18420"/>
    </cofactor>
</comment>
<evidence type="ECO:0000259" key="8">
    <source>
        <dbReference type="Pfam" id="PF01850"/>
    </source>
</evidence>
<evidence type="ECO:0000256" key="4">
    <source>
        <dbReference type="ARBA" id="ARBA00022723"/>
    </source>
</evidence>
<dbReference type="AlphaFoldDB" id="A0A7Y9FP67"/>
<dbReference type="RefSeq" id="WP_179509335.1">
    <property type="nucleotide sequence ID" value="NZ_JACCBY010000003.1"/>
</dbReference>
<organism evidence="9 10">
    <name type="scientific">Sphingomonas melonis</name>
    <dbReference type="NCBI Taxonomy" id="152682"/>
    <lineage>
        <taxon>Bacteria</taxon>
        <taxon>Pseudomonadati</taxon>
        <taxon>Pseudomonadota</taxon>
        <taxon>Alphaproteobacteria</taxon>
        <taxon>Sphingomonadales</taxon>
        <taxon>Sphingomonadaceae</taxon>
        <taxon>Sphingomonas</taxon>
    </lineage>
</organism>
<dbReference type="SUPFAM" id="SSF88723">
    <property type="entry name" value="PIN domain-like"/>
    <property type="match status" value="1"/>
</dbReference>
<dbReference type="GO" id="GO:0046872">
    <property type="term" value="F:metal ion binding"/>
    <property type="evidence" value="ECO:0007669"/>
    <property type="project" value="UniProtKB-KW"/>
</dbReference>
<proteinExistence type="inferred from homology"/>